<dbReference type="Pfam" id="PF01556">
    <property type="entry name" value="DnaJ_C"/>
    <property type="match status" value="1"/>
</dbReference>
<evidence type="ECO:0000313" key="6">
    <source>
        <dbReference type="Proteomes" id="UP000886595"/>
    </source>
</evidence>
<dbReference type="InterPro" id="IPR041806">
    <property type="entry name" value="CID5/6/7_CUE"/>
</dbReference>
<feature type="domain" description="J" evidence="3">
    <location>
        <begin position="192"/>
        <end position="289"/>
    </location>
</feature>
<organism evidence="5 6">
    <name type="scientific">Brassica carinata</name>
    <name type="common">Ethiopian mustard</name>
    <name type="synonym">Abyssinian cabbage</name>
    <dbReference type="NCBI Taxonomy" id="52824"/>
    <lineage>
        <taxon>Eukaryota</taxon>
        <taxon>Viridiplantae</taxon>
        <taxon>Streptophyta</taxon>
        <taxon>Embryophyta</taxon>
        <taxon>Tracheophyta</taxon>
        <taxon>Spermatophyta</taxon>
        <taxon>Magnoliopsida</taxon>
        <taxon>eudicotyledons</taxon>
        <taxon>Gunneridae</taxon>
        <taxon>Pentapetalae</taxon>
        <taxon>rosids</taxon>
        <taxon>malvids</taxon>
        <taxon>Brassicales</taxon>
        <taxon>Brassicaceae</taxon>
        <taxon>Brassiceae</taxon>
        <taxon>Brassica</taxon>
    </lineage>
</organism>
<dbReference type="InterPro" id="IPR036869">
    <property type="entry name" value="J_dom_sf"/>
</dbReference>
<dbReference type="CDD" id="cd10747">
    <property type="entry name" value="DnaJ_C"/>
    <property type="match status" value="1"/>
</dbReference>
<comment type="caution">
    <text evidence="5">The sequence shown here is derived from an EMBL/GenBank/DDBJ whole genome shotgun (WGS) entry which is preliminary data.</text>
</comment>
<dbReference type="Proteomes" id="UP000886595">
    <property type="component" value="Unassembled WGS sequence"/>
</dbReference>
<dbReference type="SUPFAM" id="SSF49493">
    <property type="entry name" value="HSP40/DnaJ peptide-binding domain"/>
    <property type="match status" value="2"/>
</dbReference>
<protein>
    <recommendedName>
        <fullName evidence="7">J domain-containing protein</fullName>
    </recommendedName>
</protein>
<keyword evidence="1" id="KW-0143">Chaperone</keyword>
<name>A0A8X7NY02_BRACI</name>
<dbReference type="InterPro" id="IPR001623">
    <property type="entry name" value="DnaJ_domain"/>
</dbReference>
<dbReference type="InterPro" id="IPR008971">
    <property type="entry name" value="HSP40/DnaJ_pept-bd"/>
</dbReference>
<dbReference type="Gene3D" id="2.60.260.20">
    <property type="entry name" value="Urease metallochaperone UreE, N-terminal domain"/>
    <property type="match status" value="2"/>
</dbReference>
<feature type="non-terminal residue" evidence="5">
    <location>
        <position position="551"/>
    </location>
</feature>
<evidence type="ECO:0000259" key="3">
    <source>
        <dbReference type="PROSITE" id="PS50076"/>
    </source>
</evidence>
<dbReference type="Gene3D" id="1.10.287.110">
    <property type="entry name" value="DnaJ domain"/>
    <property type="match status" value="1"/>
</dbReference>
<feature type="domain" description="CUE" evidence="4">
    <location>
        <begin position="67"/>
        <end position="110"/>
    </location>
</feature>
<evidence type="ECO:0000256" key="1">
    <source>
        <dbReference type="ARBA" id="ARBA00023186"/>
    </source>
</evidence>
<sequence length="551" mass="60533">YFELAMKPGGSGLNPNAAAYVPVAKRDGDSAKPAAAVTHPYAADGYQMYMPKTATSSEKKMSEEDLEMDVDIEFLLATFSDLSYESISDVYLANNGDLDATIEMLTQLEIFSNEAEEYLPDTLDIGYVPETIEPLTSSAPKQKNAIVNQVHQHPLLPQTLLRTPPEFYESLNVKIFEEEEIQNNNKKKMGLDYYTILKVDKNATEDDLKKSYRKLAMKWHPDKTPTPKPKLKPNSNRSPRLMRSIPLTNNEFLGTHAKRCCIANQCFICGKTFQVLSDPQKRAVYDQYGEEGLSGMPPPGSTGNNGRAGGFNPRDAEDIFAEFFGSSPFGFGSAGGGPGRSTRFQSDGGGMFGGNNGSENMFRTYSDGTVPKKPPPVESKLPCSLEELYSGSTRKMKISRTIVDANGRQAQETEVLTIVVKPGWKKGTKVKFPDKGNEQVNQLPADLVFVIDEKPHDLFKRDGNDLITSTKVTLAEAIGGTTVSINTLDGRNLPVGVTDIVTPGYELVVPGEGMPIAKERNKGDLKIKFDVQFPTRLTTDQKSALKRVLVG</sequence>
<dbReference type="PROSITE" id="PS50076">
    <property type="entry name" value="DNAJ_2"/>
    <property type="match status" value="1"/>
</dbReference>
<dbReference type="PROSITE" id="PS51140">
    <property type="entry name" value="CUE"/>
    <property type="match status" value="1"/>
</dbReference>
<dbReference type="GO" id="GO:0006457">
    <property type="term" value="P:protein folding"/>
    <property type="evidence" value="ECO:0007669"/>
    <property type="project" value="InterPro"/>
</dbReference>
<proteinExistence type="predicted"/>
<evidence type="ECO:0008006" key="7">
    <source>
        <dbReference type="Google" id="ProtNLM"/>
    </source>
</evidence>
<gene>
    <name evidence="5" type="ORF">Bca52824_097007</name>
</gene>
<dbReference type="Pfam" id="PF00226">
    <property type="entry name" value="DnaJ"/>
    <property type="match status" value="1"/>
</dbReference>
<dbReference type="GO" id="GO:0051082">
    <property type="term" value="F:unfolded protein binding"/>
    <property type="evidence" value="ECO:0007669"/>
    <property type="project" value="InterPro"/>
</dbReference>
<dbReference type="PRINTS" id="PR00625">
    <property type="entry name" value="JDOMAIN"/>
</dbReference>
<keyword evidence="6" id="KW-1185">Reference proteome</keyword>
<dbReference type="PANTHER" id="PTHR24078">
    <property type="entry name" value="DNAJ HOMOLOG SUBFAMILY C MEMBER"/>
    <property type="match status" value="1"/>
</dbReference>
<dbReference type="FunFam" id="2.60.260.20:FF:000030">
    <property type="entry name" value="DNAJ heat shock family protein"/>
    <property type="match status" value="1"/>
</dbReference>
<dbReference type="CDD" id="cd06257">
    <property type="entry name" value="DnaJ"/>
    <property type="match status" value="1"/>
</dbReference>
<dbReference type="AlphaFoldDB" id="A0A8X7NY02"/>
<dbReference type="SMART" id="SM00271">
    <property type="entry name" value="DnaJ"/>
    <property type="match status" value="1"/>
</dbReference>
<dbReference type="SUPFAM" id="SSF46565">
    <property type="entry name" value="Chaperone J-domain"/>
    <property type="match status" value="1"/>
</dbReference>
<feature type="region of interest" description="Disordered" evidence="2">
    <location>
        <begin position="291"/>
        <end position="312"/>
    </location>
</feature>
<dbReference type="InterPro" id="IPR003892">
    <property type="entry name" value="CUE"/>
</dbReference>
<dbReference type="FunFam" id="2.60.260.20:FF:000002">
    <property type="entry name" value="Dnaj homolog subfamily b member"/>
    <property type="match status" value="1"/>
</dbReference>
<dbReference type="EMBL" id="JAAMPC010001379">
    <property type="protein sequence ID" value="KAG2240890.1"/>
    <property type="molecule type" value="Genomic_DNA"/>
</dbReference>
<dbReference type="Pfam" id="PF02845">
    <property type="entry name" value="CUE"/>
    <property type="match status" value="1"/>
</dbReference>
<evidence type="ECO:0000313" key="5">
    <source>
        <dbReference type="EMBL" id="KAG2240890.1"/>
    </source>
</evidence>
<dbReference type="PANTHER" id="PTHR24078:SF538">
    <property type="entry name" value="DNAJ HEAT SHOCK FAMILY PROTEIN"/>
    <property type="match status" value="1"/>
</dbReference>
<accession>A0A8X7NY02</accession>
<dbReference type="GO" id="GO:0005829">
    <property type="term" value="C:cytosol"/>
    <property type="evidence" value="ECO:0007669"/>
    <property type="project" value="TreeGrafter"/>
</dbReference>
<dbReference type="InterPro" id="IPR051339">
    <property type="entry name" value="DnaJ_subfamily_B"/>
</dbReference>
<dbReference type="GO" id="GO:0051087">
    <property type="term" value="F:protein-folding chaperone binding"/>
    <property type="evidence" value="ECO:0007669"/>
    <property type="project" value="TreeGrafter"/>
</dbReference>
<evidence type="ECO:0000259" key="4">
    <source>
        <dbReference type="PROSITE" id="PS51140"/>
    </source>
</evidence>
<dbReference type="Gene3D" id="1.10.8.10">
    <property type="entry name" value="DNA helicase RuvA subunit, C-terminal domain"/>
    <property type="match status" value="1"/>
</dbReference>
<dbReference type="GO" id="GO:0043130">
    <property type="term" value="F:ubiquitin binding"/>
    <property type="evidence" value="ECO:0007669"/>
    <property type="project" value="InterPro"/>
</dbReference>
<dbReference type="CDD" id="cd14371">
    <property type="entry name" value="CUE_CID7_like"/>
    <property type="match status" value="1"/>
</dbReference>
<dbReference type="InterPro" id="IPR002939">
    <property type="entry name" value="DnaJ_C"/>
</dbReference>
<feature type="region of interest" description="Disordered" evidence="2">
    <location>
        <begin position="219"/>
        <end position="242"/>
    </location>
</feature>
<evidence type="ECO:0000256" key="2">
    <source>
        <dbReference type="SAM" id="MobiDB-lite"/>
    </source>
</evidence>
<dbReference type="OrthoDB" id="550424at2759"/>
<reference evidence="5 6" key="1">
    <citation type="submission" date="2020-02" db="EMBL/GenBank/DDBJ databases">
        <authorList>
            <person name="Ma Q."/>
            <person name="Huang Y."/>
            <person name="Song X."/>
            <person name="Pei D."/>
        </authorList>
    </citation>
    <scope>NUCLEOTIDE SEQUENCE [LARGE SCALE GENOMIC DNA]</scope>
    <source>
        <strain evidence="5">Sxm20200214</strain>
        <tissue evidence="5">Leaf</tissue>
    </source>
</reference>